<sequence length="27" mass="3320">MIIHINLCAKNMIQNIIYLYIFYIFTI</sequence>
<name>A0A0E9TWC9_ANGAN</name>
<proteinExistence type="predicted"/>
<organism evidence="1">
    <name type="scientific">Anguilla anguilla</name>
    <name type="common">European freshwater eel</name>
    <name type="synonym">Muraena anguilla</name>
    <dbReference type="NCBI Taxonomy" id="7936"/>
    <lineage>
        <taxon>Eukaryota</taxon>
        <taxon>Metazoa</taxon>
        <taxon>Chordata</taxon>
        <taxon>Craniata</taxon>
        <taxon>Vertebrata</taxon>
        <taxon>Euteleostomi</taxon>
        <taxon>Actinopterygii</taxon>
        <taxon>Neopterygii</taxon>
        <taxon>Teleostei</taxon>
        <taxon>Anguilliformes</taxon>
        <taxon>Anguillidae</taxon>
        <taxon>Anguilla</taxon>
    </lineage>
</organism>
<reference evidence="1" key="1">
    <citation type="submission" date="2014-11" db="EMBL/GenBank/DDBJ databases">
        <authorList>
            <person name="Amaro Gonzalez C."/>
        </authorList>
    </citation>
    <scope>NUCLEOTIDE SEQUENCE</scope>
</reference>
<reference evidence="1" key="2">
    <citation type="journal article" date="2015" name="Fish Shellfish Immunol.">
        <title>Early steps in the European eel (Anguilla anguilla)-Vibrio vulnificus interaction in the gills: Role of the RtxA13 toxin.</title>
        <authorList>
            <person name="Callol A."/>
            <person name="Pajuelo D."/>
            <person name="Ebbesson L."/>
            <person name="Teles M."/>
            <person name="MacKenzie S."/>
            <person name="Amaro C."/>
        </authorList>
    </citation>
    <scope>NUCLEOTIDE SEQUENCE</scope>
</reference>
<dbReference type="AlphaFoldDB" id="A0A0E9TWC9"/>
<dbReference type="EMBL" id="GBXM01051529">
    <property type="protein sequence ID" value="JAH57048.1"/>
    <property type="molecule type" value="Transcribed_RNA"/>
</dbReference>
<evidence type="ECO:0000313" key="1">
    <source>
        <dbReference type="EMBL" id="JAH57048.1"/>
    </source>
</evidence>
<protein>
    <submittedName>
        <fullName evidence="1">Uncharacterized protein</fullName>
    </submittedName>
</protein>
<accession>A0A0E9TWC9</accession>